<dbReference type="Proteomes" id="UP000007844">
    <property type="component" value="Chromosome"/>
</dbReference>
<dbReference type="KEGG" id="daf:Desaf_3025"/>
<protein>
    <submittedName>
        <fullName evidence="2">Alpha/beta hydrolase fold protein</fullName>
    </submittedName>
</protein>
<dbReference type="eggNOG" id="COG2267">
    <property type="taxonomic scope" value="Bacteria"/>
</dbReference>
<accession>F3Z2J2</accession>
<name>F3Z2J2_DESAF</name>
<keyword evidence="2" id="KW-0378">Hydrolase</keyword>
<evidence type="ECO:0000313" key="2">
    <source>
        <dbReference type="EMBL" id="EGJ51325.1"/>
    </source>
</evidence>
<dbReference type="PANTHER" id="PTHR43798">
    <property type="entry name" value="MONOACYLGLYCEROL LIPASE"/>
    <property type="match status" value="1"/>
</dbReference>
<organism evidence="2 3">
    <name type="scientific">Desulfocurvibacter africanus subsp. africanus str. Walvis Bay</name>
    <dbReference type="NCBI Taxonomy" id="690850"/>
    <lineage>
        <taxon>Bacteria</taxon>
        <taxon>Pseudomonadati</taxon>
        <taxon>Thermodesulfobacteriota</taxon>
        <taxon>Desulfovibrionia</taxon>
        <taxon>Desulfovibrionales</taxon>
        <taxon>Desulfovibrionaceae</taxon>
        <taxon>Desulfocurvibacter</taxon>
    </lineage>
</organism>
<dbReference type="InterPro" id="IPR050266">
    <property type="entry name" value="AB_hydrolase_sf"/>
</dbReference>
<dbReference type="GO" id="GO:0016020">
    <property type="term" value="C:membrane"/>
    <property type="evidence" value="ECO:0007669"/>
    <property type="project" value="TreeGrafter"/>
</dbReference>
<evidence type="ECO:0000259" key="1">
    <source>
        <dbReference type="Pfam" id="PF00561"/>
    </source>
</evidence>
<dbReference type="EMBL" id="CP003221">
    <property type="protein sequence ID" value="EGJ51325.1"/>
    <property type="molecule type" value="Genomic_DNA"/>
</dbReference>
<dbReference type="InterPro" id="IPR029058">
    <property type="entry name" value="AB_hydrolase_fold"/>
</dbReference>
<dbReference type="MEROPS" id="S09.A58"/>
<proteinExistence type="predicted"/>
<reference evidence="2 3" key="1">
    <citation type="journal article" date="2011" name="J. Bacteriol.">
        <title>Genome sequence of the mercury-methylating and pleomorphic Desulfovibrio africanus Strain Walvis Bay.</title>
        <authorList>
            <person name="Brown S.D."/>
            <person name="Wall J.D."/>
            <person name="Kucken A.M."/>
            <person name="Gilmour C.C."/>
            <person name="Podar M."/>
            <person name="Brandt C.C."/>
            <person name="Teshima H."/>
            <person name="Detter J.C."/>
            <person name="Han C.S."/>
            <person name="Land M.L."/>
            <person name="Lucas S."/>
            <person name="Han J."/>
            <person name="Pennacchio L."/>
            <person name="Nolan M."/>
            <person name="Pitluck S."/>
            <person name="Woyke T."/>
            <person name="Goodwin L."/>
            <person name="Palumbo A.V."/>
            <person name="Elias D.A."/>
        </authorList>
    </citation>
    <scope>NUCLEOTIDE SEQUENCE [LARGE SCALE GENOMIC DNA]</scope>
    <source>
        <strain evidence="2 3">Walvis Bay</strain>
    </source>
</reference>
<dbReference type="Pfam" id="PF00561">
    <property type="entry name" value="Abhydrolase_1"/>
    <property type="match status" value="1"/>
</dbReference>
<dbReference type="HOGENOM" id="CLU_020336_50_5_7"/>
<dbReference type="SUPFAM" id="SSF53474">
    <property type="entry name" value="alpha/beta-Hydrolases"/>
    <property type="match status" value="1"/>
</dbReference>
<gene>
    <name evidence="2" type="ORF">Desaf_3025</name>
</gene>
<dbReference type="Gene3D" id="3.40.50.1820">
    <property type="entry name" value="alpha/beta hydrolase"/>
    <property type="match status" value="1"/>
</dbReference>
<dbReference type="STRING" id="690850.Desaf_3025"/>
<dbReference type="RefSeq" id="WP_014260973.1">
    <property type="nucleotide sequence ID" value="NC_016629.1"/>
</dbReference>
<dbReference type="AlphaFoldDB" id="F3Z2J2"/>
<dbReference type="GO" id="GO:0016787">
    <property type="term" value="F:hydrolase activity"/>
    <property type="evidence" value="ECO:0007669"/>
    <property type="project" value="UniProtKB-KW"/>
</dbReference>
<dbReference type="PANTHER" id="PTHR43798:SF33">
    <property type="entry name" value="HYDROLASE, PUTATIVE (AFU_ORTHOLOGUE AFUA_2G14860)-RELATED"/>
    <property type="match status" value="1"/>
</dbReference>
<dbReference type="InterPro" id="IPR000073">
    <property type="entry name" value="AB_hydrolase_1"/>
</dbReference>
<evidence type="ECO:0000313" key="3">
    <source>
        <dbReference type="Proteomes" id="UP000007844"/>
    </source>
</evidence>
<feature type="domain" description="AB hydrolase-1" evidence="1">
    <location>
        <begin position="74"/>
        <end position="183"/>
    </location>
</feature>
<keyword evidence="3" id="KW-1185">Reference proteome</keyword>
<sequence length="308" mass="33780">MLLLKTLSAMPRHGVSLALAQAQFTEAGLFVLRSPFENRGVSIMTRFDHSSGHCLKVDEASIYFEIAGNHEGMPLVLLHGGLGSMADFNGLLGMLPTEYRVIGIDFRGHGRSTLGSTPLTYQRFQADVEAVLAHLGMAACTVLGFSDGGIVAYRMAAQSPSKVQALVTLGAQWRLEPDDPAFSMLSGLTPEMWMEMFPDSVSYYNSINPSPDFHALVKAAVSLWTDTRSSGYPNESMARITAPMLIVRGDHDHFLSLGEVVELRKRVQGAHFLNVPFAGHEAHKDCPTLFLSAVMDFMERTRVLPEHV</sequence>